<sequence>MDSTLIEEDDTETESMSLDDIKHGRLELTQPPEAGIWNGATRIELMYSKLSELPLSPNCPLLRVLLLQGNAELMEIPPLFFNYTPLLRALDLSYTSITHLPSSFFGLVELGILYLRGCELFMEIPSEIGQLKKLEELDLNGTQISHVPIEIQELINLQKLCLSFYEYDQNIGQVIPKGMISKLTRLSYLSIDVNPDHSKWDVTVQFVLQEISELFLLRTLILYVPRVELLKLIPENKYLDFRLVAGHHMQRIISRVPPTVEEKFKQRNLSLRLVYGNDENGVNMLPEINRVLRGTNAFFLDRHMTIKHLSEFGLMNLNQLQVCILAECNEMQTIVEKGHSHVYADNLACLQVLSVFYMKNLRSIWEGSTPSSLFLGQLKSLTLHTCPNLTTIFTLDFIDCLVNLKELIVQDCPKVTTLVTHKSSAFGLKSYLPKIRKISLLYLPEFVSISSGLRVGPNLEKLGFYYCPKLQHLSTRELCSEKLKVIKGETKWWAALRWKKAMRGQNNLKGLFSPIDEDVDIMTQLIADVDESSSSKNIEIHDEFGDWGLMNLANELVQGKELVRQLQFCLSEPSPSRGTFKVLFPKITASFEKASQPTGISINEDSDRKREDLELFYQMRILKSLLAESRALQLRFTKNLPPSIFTNSNVKNIDGNPITVVLVDKIDPTVLLSLPDPIKLEIVVLYGDFPFQDNEDWTSKEFSSHIVKERTGRLPLLTGELNVTMTNGIAAIEDIKFTDNSSWTRSMKFRIAVRVDIRDVRIREGITEAFVVMDSHGDGGSCLSYNSHIGKEKDGLGKIKYEDNEWMRKETEKQRWRVMVRLCASLGSLLPLEHRKGKCSVSDHLNGATNYILHLQNKLNQLQAKRDELIKLSNLSFVSSGENSTTHLPTGVVVHFSLDGIEIICTNNLKQHAFRLSSLLNIVQREGLNVVSCISTKANEQMLHTIRSEVSDMTQIDSSELQRKLNEEVFLRR</sequence>
<dbReference type="Proteomes" id="UP000828941">
    <property type="component" value="Chromosome 4"/>
</dbReference>
<proteinExistence type="predicted"/>
<gene>
    <name evidence="1" type="ORF">L6164_008282</name>
</gene>
<evidence type="ECO:0000313" key="2">
    <source>
        <dbReference type="Proteomes" id="UP000828941"/>
    </source>
</evidence>
<protein>
    <submittedName>
        <fullName evidence="1">Uncharacterized protein</fullName>
    </submittedName>
</protein>
<comment type="caution">
    <text evidence="1">The sequence shown here is derived from an EMBL/GenBank/DDBJ whole genome shotgun (WGS) entry which is preliminary data.</text>
</comment>
<accession>A0ACB9PFE4</accession>
<keyword evidence="2" id="KW-1185">Reference proteome</keyword>
<dbReference type="EMBL" id="CM039429">
    <property type="protein sequence ID" value="KAI4347470.1"/>
    <property type="molecule type" value="Genomic_DNA"/>
</dbReference>
<name>A0ACB9PFE4_BAUVA</name>
<reference evidence="1 2" key="1">
    <citation type="journal article" date="2022" name="DNA Res.">
        <title>Chromosomal-level genome assembly of the orchid tree Bauhinia variegata (Leguminosae; Cercidoideae) supports the allotetraploid origin hypothesis of Bauhinia.</title>
        <authorList>
            <person name="Zhong Y."/>
            <person name="Chen Y."/>
            <person name="Zheng D."/>
            <person name="Pang J."/>
            <person name="Liu Y."/>
            <person name="Luo S."/>
            <person name="Meng S."/>
            <person name="Qian L."/>
            <person name="Wei D."/>
            <person name="Dai S."/>
            <person name="Zhou R."/>
        </authorList>
    </citation>
    <scope>NUCLEOTIDE SEQUENCE [LARGE SCALE GENOMIC DNA]</scope>
    <source>
        <strain evidence="1">BV-YZ2020</strain>
    </source>
</reference>
<evidence type="ECO:0000313" key="1">
    <source>
        <dbReference type="EMBL" id="KAI4347470.1"/>
    </source>
</evidence>
<organism evidence="1 2">
    <name type="scientific">Bauhinia variegata</name>
    <name type="common">Purple orchid tree</name>
    <name type="synonym">Phanera variegata</name>
    <dbReference type="NCBI Taxonomy" id="167791"/>
    <lineage>
        <taxon>Eukaryota</taxon>
        <taxon>Viridiplantae</taxon>
        <taxon>Streptophyta</taxon>
        <taxon>Embryophyta</taxon>
        <taxon>Tracheophyta</taxon>
        <taxon>Spermatophyta</taxon>
        <taxon>Magnoliopsida</taxon>
        <taxon>eudicotyledons</taxon>
        <taxon>Gunneridae</taxon>
        <taxon>Pentapetalae</taxon>
        <taxon>rosids</taxon>
        <taxon>fabids</taxon>
        <taxon>Fabales</taxon>
        <taxon>Fabaceae</taxon>
        <taxon>Cercidoideae</taxon>
        <taxon>Cercideae</taxon>
        <taxon>Bauhiniinae</taxon>
        <taxon>Bauhinia</taxon>
    </lineage>
</organism>